<organism evidence="4 5">
    <name type="scientific">Fusarium austroafricanum</name>
    <dbReference type="NCBI Taxonomy" id="2364996"/>
    <lineage>
        <taxon>Eukaryota</taxon>
        <taxon>Fungi</taxon>
        <taxon>Dikarya</taxon>
        <taxon>Ascomycota</taxon>
        <taxon>Pezizomycotina</taxon>
        <taxon>Sordariomycetes</taxon>
        <taxon>Hypocreomycetidae</taxon>
        <taxon>Hypocreales</taxon>
        <taxon>Nectriaceae</taxon>
        <taxon>Fusarium</taxon>
        <taxon>Fusarium concolor species complex</taxon>
    </lineage>
</organism>
<feature type="chain" id="PRO_5034354283" description="LysM domain-containing protein" evidence="3">
    <location>
        <begin position="20"/>
        <end position="221"/>
    </location>
</feature>
<sequence>MKFSTITAILFSQAGLSLAAPPTLTRRAPATAIESIKGDNGIETPLPIQPGMVDNCDKFFFVPENIGCLHVAQYFGITVKQFVEWNPTVGGEECRYLWANANVCVRTIGYEYPRTTACYGSNNILPWGKNKNPARTAISDWCAKDNHTYKKDEKRKGCVNAPDGSGKFTWTIENHHMRDTELTVGECRSNLVQGPNQCAEGGAQIRTKSWVIHTEYNTGKC</sequence>
<keyword evidence="1 3" id="KW-0732">Signal</keyword>
<dbReference type="Gene3D" id="3.10.350.10">
    <property type="entry name" value="LysM domain"/>
    <property type="match status" value="1"/>
</dbReference>
<feature type="signal peptide" evidence="3">
    <location>
        <begin position="1"/>
        <end position="19"/>
    </location>
</feature>
<protein>
    <recommendedName>
        <fullName evidence="6">LysM domain-containing protein</fullName>
    </recommendedName>
</protein>
<evidence type="ECO:0000256" key="1">
    <source>
        <dbReference type="ARBA" id="ARBA00022729"/>
    </source>
</evidence>
<dbReference type="AlphaFoldDB" id="A0A8H4NTW1"/>
<reference evidence="4" key="1">
    <citation type="submission" date="2020-01" db="EMBL/GenBank/DDBJ databases">
        <title>Identification and distribution of gene clusters putatively required for synthesis of sphingolipid metabolism inhibitors in phylogenetically diverse species of the filamentous fungus Fusarium.</title>
        <authorList>
            <person name="Kim H.-S."/>
            <person name="Busman M."/>
            <person name="Brown D.W."/>
            <person name="Divon H."/>
            <person name="Uhlig S."/>
            <person name="Proctor R.H."/>
        </authorList>
    </citation>
    <scope>NUCLEOTIDE SEQUENCE</scope>
    <source>
        <strain evidence="4">NRRL 53441</strain>
    </source>
</reference>
<comment type="caution">
    <text evidence="4">The sequence shown here is derived from an EMBL/GenBank/DDBJ whole genome shotgun (WGS) entry which is preliminary data.</text>
</comment>
<dbReference type="Proteomes" id="UP000605986">
    <property type="component" value="Unassembled WGS sequence"/>
</dbReference>
<dbReference type="InterPro" id="IPR052210">
    <property type="entry name" value="LysM1-like"/>
</dbReference>
<keyword evidence="5" id="KW-1185">Reference proteome</keyword>
<dbReference type="PANTHER" id="PTHR34997:SF2">
    <property type="entry name" value="LYSM DOMAIN-CONTAINING PROTEIN-RELATED"/>
    <property type="match status" value="1"/>
</dbReference>
<evidence type="ECO:0008006" key="6">
    <source>
        <dbReference type="Google" id="ProtNLM"/>
    </source>
</evidence>
<comment type="similarity">
    <text evidence="2">Belongs to the secreted LysM effector family.</text>
</comment>
<dbReference type="OrthoDB" id="2281372at2759"/>
<evidence type="ECO:0000313" key="4">
    <source>
        <dbReference type="EMBL" id="KAF4444181.1"/>
    </source>
</evidence>
<name>A0A8H4NTW1_9HYPO</name>
<gene>
    <name evidence="4" type="ORF">F53441_11240</name>
</gene>
<dbReference type="GO" id="GO:0008061">
    <property type="term" value="F:chitin binding"/>
    <property type="evidence" value="ECO:0007669"/>
    <property type="project" value="InterPro"/>
</dbReference>
<evidence type="ECO:0000256" key="3">
    <source>
        <dbReference type="SAM" id="SignalP"/>
    </source>
</evidence>
<dbReference type="PANTHER" id="PTHR34997">
    <property type="entry name" value="AM15"/>
    <property type="match status" value="1"/>
</dbReference>
<evidence type="ECO:0000313" key="5">
    <source>
        <dbReference type="Proteomes" id="UP000605986"/>
    </source>
</evidence>
<evidence type="ECO:0000256" key="2">
    <source>
        <dbReference type="ARBA" id="ARBA00044955"/>
    </source>
</evidence>
<dbReference type="InterPro" id="IPR036779">
    <property type="entry name" value="LysM_dom_sf"/>
</dbReference>
<proteinExistence type="inferred from homology"/>
<accession>A0A8H4NTW1</accession>
<dbReference type="EMBL" id="JAADJG010000557">
    <property type="protein sequence ID" value="KAF4444181.1"/>
    <property type="molecule type" value="Genomic_DNA"/>
</dbReference>